<proteinExistence type="predicted"/>
<accession>A0ACC5RBK4</accession>
<gene>
    <name evidence="1" type="ORF">JHL16_26800</name>
</gene>
<name>A0ACC5RBK4_9HYPH</name>
<reference evidence="1" key="1">
    <citation type="submission" date="2021-01" db="EMBL/GenBank/DDBJ databases">
        <authorList>
            <person name="Sun Q."/>
        </authorList>
    </citation>
    <scope>NUCLEOTIDE SEQUENCE</scope>
    <source>
        <strain evidence="1">YIM B02566</strain>
    </source>
</reference>
<dbReference type="Proteomes" id="UP000616151">
    <property type="component" value="Unassembled WGS sequence"/>
</dbReference>
<dbReference type="EMBL" id="JAENHL010000008">
    <property type="protein sequence ID" value="MBK1870003.1"/>
    <property type="molecule type" value="Genomic_DNA"/>
</dbReference>
<sequence length="459" mass="50225">MMRRNSLALRLVVSSAIVAIVLLVSAAILLASLFQAALERNFDARLRAVMDGLLANVEVNEDGSPAIQSELADTRFTLPLSGWYWQVTPPSQGVVDLASPSLLEKRLEPTQADLADRDEEGLAHFYLYDANGARLRVIEQRYKLYDKADQYSFMVAGNFDELKVEATAFRQTLVAMLTLLGLGLLIAILVQVRFGLRPLRTLQNRLTAIREGKAERLEGFYPEEIQPVADELNLLIQSNSEIVDRARTQVGNLAHALKTPLSVLHNEAKLQPGFLADKVSEQTQVMRDQVNLYLDRARRAARAQTLGSITEVEPVLAALARTLERIHLDKGVSIAIDCPRGTKFRGEKQDLEEMAGNLLDNACKWATSKVSVAVGPSTDAPPDGRLWIDLVVGDDGPGLPPDKRREPPVRGRRLDETKPGSGLGLSIVSETAAMYGGGLSLDQSKLGGLAVKLRLPAVL</sequence>
<keyword evidence="2" id="KW-1185">Reference proteome</keyword>
<comment type="caution">
    <text evidence="1">The sequence shown here is derived from an EMBL/GenBank/DDBJ whole genome shotgun (WGS) entry which is preliminary data.</text>
</comment>
<evidence type="ECO:0000313" key="2">
    <source>
        <dbReference type="Proteomes" id="UP000616151"/>
    </source>
</evidence>
<evidence type="ECO:0000313" key="1">
    <source>
        <dbReference type="EMBL" id="MBK1870003.1"/>
    </source>
</evidence>
<organism evidence="1 2">
    <name type="scientific">Taklimakanibacter albus</name>
    <dbReference type="NCBI Taxonomy" id="2800327"/>
    <lineage>
        <taxon>Bacteria</taxon>
        <taxon>Pseudomonadati</taxon>
        <taxon>Pseudomonadota</taxon>
        <taxon>Alphaproteobacteria</taxon>
        <taxon>Hyphomicrobiales</taxon>
        <taxon>Aestuariivirgaceae</taxon>
        <taxon>Taklimakanibacter</taxon>
    </lineage>
</organism>
<keyword evidence="1" id="KW-0418">Kinase</keyword>
<keyword evidence="1" id="KW-0808">Transferase</keyword>
<protein>
    <submittedName>
        <fullName evidence="1">Sensor histidine kinase</fullName>
    </submittedName>
</protein>